<name>A0A6J7MLK6_9ZZZZ</name>
<feature type="domain" description="UGSC-like" evidence="1">
    <location>
        <begin position="2"/>
        <end position="71"/>
    </location>
</feature>
<evidence type="ECO:0000313" key="2">
    <source>
        <dbReference type="EMBL" id="CAB4982040.1"/>
    </source>
</evidence>
<gene>
    <name evidence="2" type="ORF">UFOPK3967_00419</name>
</gene>
<dbReference type="Pfam" id="PF24696">
    <property type="entry name" value="UGSC"/>
    <property type="match status" value="1"/>
</dbReference>
<dbReference type="AlphaFoldDB" id="A0A6J7MLK6"/>
<accession>A0A6J7MLK6</accession>
<evidence type="ECO:0000259" key="1">
    <source>
        <dbReference type="Pfam" id="PF24696"/>
    </source>
</evidence>
<dbReference type="EMBL" id="CAFBOS010000016">
    <property type="protein sequence ID" value="CAB4982040.1"/>
    <property type="molecule type" value="Genomic_DNA"/>
</dbReference>
<protein>
    <submittedName>
        <fullName evidence="2">Unannotated protein</fullName>
    </submittedName>
</protein>
<reference evidence="2" key="1">
    <citation type="submission" date="2020-05" db="EMBL/GenBank/DDBJ databases">
        <authorList>
            <person name="Chiriac C."/>
            <person name="Salcher M."/>
            <person name="Ghai R."/>
            <person name="Kavagutti S V."/>
        </authorList>
    </citation>
    <scope>NUCLEOTIDE SEQUENCE</scope>
</reference>
<proteinExistence type="predicted"/>
<dbReference type="InterPro" id="IPR057767">
    <property type="entry name" value="UGSC-like_dom"/>
</dbReference>
<organism evidence="2">
    <name type="scientific">freshwater metagenome</name>
    <dbReference type="NCBI Taxonomy" id="449393"/>
    <lineage>
        <taxon>unclassified sequences</taxon>
        <taxon>metagenomes</taxon>
        <taxon>ecological metagenomes</taxon>
    </lineage>
</organism>
<sequence>MSDHARLEAAGIPTVTFVLDAFEAAARAHLRIHGADLPIIIVPRTFLEEPSDDVVFARDRVMLDAALAAITR</sequence>